<feature type="region of interest" description="Disordered" evidence="1">
    <location>
        <begin position="1"/>
        <end position="53"/>
    </location>
</feature>
<dbReference type="Proteomes" id="UP000800092">
    <property type="component" value="Unassembled WGS sequence"/>
</dbReference>
<dbReference type="GO" id="GO:0016787">
    <property type="term" value="F:hydrolase activity"/>
    <property type="evidence" value="ECO:0007669"/>
    <property type="project" value="UniProtKB-KW"/>
</dbReference>
<dbReference type="PANTHER" id="PTHR17630">
    <property type="entry name" value="DIENELACTONE HYDROLASE"/>
    <property type="match status" value="1"/>
</dbReference>
<evidence type="ECO:0000313" key="3">
    <source>
        <dbReference type="EMBL" id="KAF2237317.1"/>
    </source>
</evidence>
<gene>
    <name evidence="3" type="ORF">EV356DRAFT_539174</name>
</gene>
<dbReference type="EMBL" id="ML991780">
    <property type="protein sequence ID" value="KAF2237317.1"/>
    <property type="molecule type" value="Genomic_DNA"/>
</dbReference>
<name>A0A6A6HGY7_VIRVR</name>
<dbReference type="Pfam" id="PF01738">
    <property type="entry name" value="DLH"/>
    <property type="match status" value="1"/>
</dbReference>
<organism evidence="3 4">
    <name type="scientific">Viridothelium virens</name>
    <name type="common">Speckled blister lichen</name>
    <name type="synonym">Trypethelium virens</name>
    <dbReference type="NCBI Taxonomy" id="1048519"/>
    <lineage>
        <taxon>Eukaryota</taxon>
        <taxon>Fungi</taxon>
        <taxon>Dikarya</taxon>
        <taxon>Ascomycota</taxon>
        <taxon>Pezizomycotina</taxon>
        <taxon>Dothideomycetes</taxon>
        <taxon>Dothideomycetes incertae sedis</taxon>
        <taxon>Trypetheliales</taxon>
        <taxon>Trypetheliaceae</taxon>
        <taxon>Viridothelium</taxon>
    </lineage>
</organism>
<keyword evidence="4" id="KW-1185">Reference proteome</keyword>
<accession>A0A6A6HGY7</accession>
<reference evidence="3" key="1">
    <citation type="journal article" date="2020" name="Stud. Mycol.">
        <title>101 Dothideomycetes genomes: a test case for predicting lifestyles and emergence of pathogens.</title>
        <authorList>
            <person name="Haridas S."/>
            <person name="Albert R."/>
            <person name="Binder M."/>
            <person name="Bloem J."/>
            <person name="Labutti K."/>
            <person name="Salamov A."/>
            <person name="Andreopoulos B."/>
            <person name="Baker S."/>
            <person name="Barry K."/>
            <person name="Bills G."/>
            <person name="Bluhm B."/>
            <person name="Cannon C."/>
            <person name="Castanera R."/>
            <person name="Culley D."/>
            <person name="Daum C."/>
            <person name="Ezra D."/>
            <person name="Gonzalez J."/>
            <person name="Henrissat B."/>
            <person name="Kuo A."/>
            <person name="Liang C."/>
            <person name="Lipzen A."/>
            <person name="Lutzoni F."/>
            <person name="Magnuson J."/>
            <person name="Mondo S."/>
            <person name="Nolan M."/>
            <person name="Ohm R."/>
            <person name="Pangilinan J."/>
            <person name="Park H.-J."/>
            <person name="Ramirez L."/>
            <person name="Alfaro M."/>
            <person name="Sun H."/>
            <person name="Tritt A."/>
            <person name="Yoshinaga Y."/>
            <person name="Zwiers L.-H."/>
            <person name="Turgeon B."/>
            <person name="Goodwin S."/>
            <person name="Spatafora J."/>
            <person name="Crous P."/>
            <person name="Grigoriev I."/>
        </authorList>
    </citation>
    <scope>NUCLEOTIDE SEQUENCE</scope>
    <source>
        <strain evidence="3">Tuck. ex Michener</strain>
    </source>
</reference>
<dbReference type="InterPro" id="IPR002925">
    <property type="entry name" value="Dienelactn_hydro"/>
</dbReference>
<dbReference type="Gene3D" id="3.40.50.1820">
    <property type="entry name" value="alpha/beta hydrolase"/>
    <property type="match status" value="1"/>
</dbReference>
<dbReference type="SUPFAM" id="SSF53474">
    <property type="entry name" value="alpha/beta-Hydrolases"/>
    <property type="match status" value="1"/>
</dbReference>
<evidence type="ECO:0000313" key="4">
    <source>
        <dbReference type="Proteomes" id="UP000800092"/>
    </source>
</evidence>
<proteinExistence type="predicted"/>
<feature type="domain" description="Dienelactone hydrolase" evidence="2">
    <location>
        <begin position="73"/>
        <end position="323"/>
    </location>
</feature>
<evidence type="ECO:0000256" key="1">
    <source>
        <dbReference type="SAM" id="MobiDB-lite"/>
    </source>
</evidence>
<sequence>MHEPENATKAPESDVEERSAFPGDSTVDQGASLGEHCVTDRPTPAGEAPTGEISKLGNTEVYITKPSDYPHAPSKLLLLLTGGTGIKSVNNQIQADKYAQEGFLVVMPDQFANDPAPNSTDPTYVSQPETPTIIERVKLGVTETAKSFLIDMWLARHTPEKVLPILQDVLEKAKEEFADAVANGGGVYAVGYCFGAKYVLLLGSELKDTVAWGEKVRDEEEGVKTKGPSIKVGAIAHGTMITKEDIEGIKVPISMACVENDQLFPDEVREEGKKALAAGVVEHEVKVYEGVPHGFAVLGDYADGKIVEKQKEAFQQMLGWLKSH</sequence>
<dbReference type="PANTHER" id="PTHR17630:SF80">
    <property type="entry name" value="DIENELACTONE HYDROLASE DOMAIN-CONTAINING PROTEIN"/>
    <property type="match status" value="1"/>
</dbReference>
<evidence type="ECO:0000259" key="2">
    <source>
        <dbReference type="Pfam" id="PF01738"/>
    </source>
</evidence>
<protein>
    <submittedName>
        <fullName evidence="3">Dienelactone hydrolase family protein-like protein</fullName>
    </submittedName>
</protein>
<dbReference type="OrthoDB" id="1393670at2759"/>
<dbReference type="AlphaFoldDB" id="A0A6A6HGY7"/>
<dbReference type="InterPro" id="IPR029058">
    <property type="entry name" value="AB_hydrolase_fold"/>
</dbReference>
<keyword evidence="3" id="KW-0378">Hydrolase</keyword>